<reference evidence="2" key="1">
    <citation type="journal article" date="2022" name="bioRxiv">
        <title>Sequencing and chromosome-scale assembly of the giantPleurodeles waltlgenome.</title>
        <authorList>
            <person name="Brown T."/>
            <person name="Elewa A."/>
            <person name="Iarovenko S."/>
            <person name="Subramanian E."/>
            <person name="Araus A.J."/>
            <person name="Petzold A."/>
            <person name="Susuki M."/>
            <person name="Suzuki K.-i.T."/>
            <person name="Hayashi T."/>
            <person name="Toyoda A."/>
            <person name="Oliveira C."/>
            <person name="Osipova E."/>
            <person name="Leigh N.D."/>
            <person name="Simon A."/>
            <person name="Yun M.H."/>
        </authorList>
    </citation>
    <scope>NUCLEOTIDE SEQUENCE</scope>
    <source>
        <strain evidence="2">20211129_DDA</strain>
        <tissue evidence="2">Liver</tissue>
    </source>
</reference>
<evidence type="ECO:0000313" key="3">
    <source>
        <dbReference type="Proteomes" id="UP001066276"/>
    </source>
</evidence>
<name>A0AAV7MQ40_PLEWA</name>
<organism evidence="2 3">
    <name type="scientific">Pleurodeles waltl</name>
    <name type="common">Iberian ribbed newt</name>
    <dbReference type="NCBI Taxonomy" id="8319"/>
    <lineage>
        <taxon>Eukaryota</taxon>
        <taxon>Metazoa</taxon>
        <taxon>Chordata</taxon>
        <taxon>Craniata</taxon>
        <taxon>Vertebrata</taxon>
        <taxon>Euteleostomi</taxon>
        <taxon>Amphibia</taxon>
        <taxon>Batrachia</taxon>
        <taxon>Caudata</taxon>
        <taxon>Salamandroidea</taxon>
        <taxon>Salamandridae</taxon>
        <taxon>Pleurodelinae</taxon>
        <taxon>Pleurodeles</taxon>
    </lineage>
</organism>
<dbReference type="AlphaFoldDB" id="A0AAV7MQ40"/>
<proteinExistence type="predicted"/>
<keyword evidence="3" id="KW-1185">Reference proteome</keyword>
<sequence length="110" mass="12363">MAEANGRGSDDVPLEDKISGMLQLFSRDLDIRIENKIKALLQDKQMLSEEELFWSVGEGSQSRKAGTWRVASRPQLARRISRRSWGRGMNTQRSAGCAARPSETRNPGRC</sequence>
<evidence type="ECO:0000256" key="1">
    <source>
        <dbReference type="SAM" id="MobiDB-lite"/>
    </source>
</evidence>
<dbReference type="EMBL" id="JANPWB010000013">
    <property type="protein sequence ID" value="KAJ1105491.1"/>
    <property type="molecule type" value="Genomic_DNA"/>
</dbReference>
<feature type="region of interest" description="Disordered" evidence="1">
    <location>
        <begin position="82"/>
        <end position="110"/>
    </location>
</feature>
<comment type="caution">
    <text evidence="2">The sequence shown here is derived from an EMBL/GenBank/DDBJ whole genome shotgun (WGS) entry which is preliminary data.</text>
</comment>
<protein>
    <submittedName>
        <fullName evidence="2">Uncharacterized protein</fullName>
    </submittedName>
</protein>
<gene>
    <name evidence="2" type="ORF">NDU88_002897</name>
</gene>
<accession>A0AAV7MQ40</accession>
<evidence type="ECO:0000313" key="2">
    <source>
        <dbReference type="EMBL" id="KAJ1105491.1"/>
    </source>
</evidence>
<dbReference type="Proteomes" id="UP001066276">
    <property type="component" value="Chromosome 9"/>
</dbReference>